<dbReference type="EMBL" id="CAUOFW020008835">
    <property type="protein sequence ID" value="CAK9184018.1"/>
    <property type="molecule type" value="Genomic_DNA"/>
</dbReference>
<protein>
    <recommendedName>
        <fullName evidence="1">ATPase AAA-type core domain-containing protein</fullName>
    </recommendedName>
</protein>
<name>A0ABC8USH0_9AQUA</name>
<evidence type="ECO:0000259" key="1">
    <source>
        <dbReference type="Pfam" id="PF00004"/>
    </source>
</evidence>
<sequence>MKSATPALSPVDMPSTSSIISTVFGCFELLMHENVLPRLPENQAESAAKKAVLLSGTPGIRKTTSTKLISQMLGFQAIEVNASNNCGKADAKVERGICGCTTNSITELVSNEALSVNMDRLVVLCFIVHASRSTLKESCLIVNYNSSSKHPKTVLIMDEVDGMSAGDRGGVANLIASIKISKIPIISKVQKLKPHIAMRKYYDEESTRSFTDETFARMILLDRCFVLYYIWRVVEGFEDDLGMRSHHIAFARQDLFLMENHLPFNVLENLMDLSQKDKWMHGINEFLTLPPISMDGSTKSMFLNLIADEMSSDEPNELWVTSYICFLSTLIVHLDDGKILRFAKVLNNCIGSDDEIASLFHDLANELVTNPLAYRCVKRGINNCYNNTMFSGLAYFHCYKAKMYMSQMKEDYFKNP</sequence>
<dbReference type="PANTHER" id="PTHR31549:SF149">
    <property type="entry name" value="ISOPRENOID SYNTHASE DOMAIN-CONTAINING PROTEIN"/>
    <property type="match status" value="1"/>
</dbReference>
<gene>
    <name evidence="2" type="ORF">ILEXP_LOCUS54316</name>
</gene>
<accession>A0ABC8USH0</accession>
<reference evidence="2 3" key="1">
    <citation type="submission" date="2024-02" db="EMBL/GenBank/DDBJ databases">
        <authorList>
            <person name="Vignale AGUSTIN F."/>
            <person name="Sosa J E."/>
            <person name="Modenutti C."/>
        </authorList>
    </citation>
    <scope>NUCLEOTIDE SEQUENCE [LARGE SCALE GENOMIC DNA]</scope>
</reference>
<keyword evidence="3" id="KW-1185">Reference proteome</keyword>
<evidence type="ECO:0000313" key="2">
    <source>
        <dbReference type="EMBL" id="CAK9184018.1"/>
    </source>
</evidence>
<dbReference type="SUPFAM" id="SSF52540">
    <property type="entry name" value="P-loop containing nucleoside triphosphate hydrolases"/>
    <property type="match status" value="1"/>
</dbReference>
<dbReference type="InterPro" id="IPR004158">
    <property type="entry name" value="DUF247_pln"/>
</dbReference>
<dbReference type="Pfam" id="PF03140">
    <property type="entry name" value="DUF247"/>
    <property type="match status" value="2"/>
</dbReference>
<evidence type="ECO:0000313" key="3">
    <source>
        <dbReference type="Proteomes" id="UP001642360"/>
    </source>
</evidence>
<proteinExistence type="predicted"/>
<dbReference type="Pfam" id="PF00004">
    <property type="entry name" value="AAA"/>
    <property type="match status" value="1"/>
</dbReference>
<comment type="caution">
    <text evidence="2">The sequence shown here is derived from an EMBL/GenBank/DDBJ whole genome shotgun (WGS) entry which is preliminary data.</text>
</comment>
<dbReference type="Gene3D" id="3.40.50.300">
    <property type="entry name" value="P-loop containing nucleotide triphosphate hydrolases"/>
    <property type="match status" value="1"/>
</dbReference>
<dbReference type="AlphaFoldDB" id="A0ABC8USH0"/>
<dbReference type="PROSITE" id="PS51257">
    <property type="entry name" value="PROKAR_LIPOPROTEIN"/>
    <property type="match status" value="1"/>
</dbReference>
<dbReference type="InterPro" id="IPR003959">
    <property type="entry name" value="ATPase_AAA_core"/>
</dbReference>
<organism evidence="2 3">
    <name type="scientific">Ilex paraguariensis</name>
    <name type="common">yerba mate</name>
    <dbReference type="NCBI Taxonomy" id="185542"/>
    <lineage>
        <taxon>Eukaryota</taxon>
        <taxon>Viridiplantae</taxon>
        <taxon>Streptophyta</taxon>
        <taxon>Embryophyta</taxon>
        <taxon>Tracheophyta</taxon>
        <taxon>Spermatophyta</taxon>
        <taxon>Magnoliopsida</taxon>
        <taxon>eudicotyledons</taxon>
        <taxon>Gunneridae</taxon>
        <taxon>Pentapetalae</taxon>
        <taxon>asterids</taxon>
        <taxon>campanulids</taxon>
        <taxon>Aquifoliales</taxon>
        <taxon>Aquifoliaceae</taxon>
        <taxon>Ilex</taxon>
    </lineage>
</organism>
<feature type="domain" description="ATPase AAA-type core" evidence="1">
    <location>
        <begin position="52"/>
        <end position="167"/>
    </location>
</feature>
<dbReference type="Proteomes" id="UP001642360">
    <property type="component" value="Unassembled WGS sequence"/>
</dbReference>
<dbReference type="InterPro" id="IPR027417">
    <property type="entry name" value="P-loop_NTPase"/>
</dbReference>
<dbReference type="PANTHER" id="PTHR31549">
    <property type="entry name" value="PROTEIN, PUTATIVE (DUF247)-RELATED-RELATED"/>
    <property type="match status" value="1"/>
</dbReference>